<accession>A0ABQ9HVT5</accession>
<evidence type="ECO:0008006" key="3">
    <source>
        <dbReference type="Google" id="ProtNLM"/>
    </source>
</evidence>
<proteinExistence type="predicted"/>
<protein>
    <recommendedName>
        <fullName evidence="3">DDE-1 domain-containing protein</fullName>
    </recommendedName>
</protein>
<comment type="caution">
    <text evidence="1">The sequence shown here is derived from an EMBL/GenBank/DDBJ whole genome shotgun (WGS) entry which is preliminary data.</text>
</comment>
<sequence length="394" mass="44451">MTRTYTKKTQRAEICEDIIKRTLTDVFNNTRCIRNAAEVCQLKRQTLQSRINKILRKMSKEDFLGKYSNEDSGQESEEITEEFSSKYAARKIFSTKEEELRAIYHVRQLAFEYGSKLKKEMPKNGMFDQMAVPPPPPIFNLDECGVTTVLKPTKIVAENGKKQIGISASSERGEHVTFVGIVNASGGFFPPVYVYPRLRRPEDYLVGGISESLALGSKSCWMTSDISPQVLKHISKQVNPSKENKILLLLGNHDSHRKPLSSSIISIIYYTPTATTRCWRVFPFQNKTSFSQPFHNHILSNPGRKITISDVVRLSKTAVLAAFTPNIANSFEKTGLRPMNTLIFTESDFKPSLISTMCSIPAINSLTTTGILTKHQNVVSPDTYDLALRLNNQW</sequence>
<evidence type="ECO:0000313" key="1">
    <source>
        <dbReference type="EMBL" id="KAJ8888498.1"/>
    </source>
</evidence>
<dbReference type="Proteomes" id="UP001159363">
    <property type="component" value="Chromosome 3"/>
</dbReference>
<reference evidence="1 2" key="1">
    <citation type="submission" date="2023-02" db="EMBL/GenBank/DDBJ databases">
        <title>LHISI_Scaffold_Assembly.</title>
        <authorList>
            <person name="Stuart O.P."/>
            <person name="Cleave R."/>
            <person name="Magrath M.J.L."/>
            <person name="Mikheyev A.S."/>
        </authorList>
    </citation>
    <scope>NUCLEOTIDE SEQUENCE [LARGE SCALE GENOMIC DNA]</scope>
    <source>
        <strain evidence="1">Daus_M_001</strain>
        <tissue evidence="1">Leg muscle</tissue>
    </source>
</reference>
<keyword evidence="2" id="KW-1185">Reference proteome</keyword>
<organism evidence="1 2">
    <name type="scientific">Dryococelus australis</name>
    <dbReference type="NCBI Taxonomy" id="614101"/>
    <lineage>
        <taxon>Eukaryota</taxon>
        <taxon>Metazoa</taxon>
        <taxon>Ecdysozoa</taxon>
        <taxon>Arthropoda</taxon>
        <taxon>Hexapoda</taxon>
        <taxon>Insecta</taxon>
        <taxon>Pterygota</taxon>
        <taxon>Neoptera</taxon>
        <taxon>Polyneoptera</taxon>
        <taxon>Phasmatodea</taxon>
        <taxon>Verophasmatodea</taxon>
        <taxon>Anareolatae</taxon>
        <taxon>Phasmatidae</taxon>
        <taxon>Eurycanthinae</taxon>
        <taxon>Dryococelus</taxon>
    </lineage>
</organism>
<name>A0ABQ9HVT5_9NEOP</name>
<dbReference type="EMBL" id="JARBHB010000003">
    <property type="protein sequence ID" value="KAJ8888498.1"/>
    <property type="molecule type" value="Genomic_DNA"/>
</dbReference>
<gene>
    <name evidence="1" type="ORF">PR048_007989</name>
</gene>
<evidence type="ECO:0000313" key="2">
    <source>
        <dbReference type="Proteomes" id="UP001159363"/>
    </source>
</evidence>